<evidence type="ECO:0000256" key="3">
    <source>
        <dbReference type="ARBA" id="ARBA00023125"/>
    </source>
</evidence>
<dbReference type="AlphaFoldDB" id="A0A444VMC6"/>
<evidence type="ECO:0000313" key="6">
    <source>
        <dbReference type="Proteomes" id="UP000290261"/>
    </source>
</evidence>
<dbReference type="PANTHER" id="PTHR30408:SF12">
    <property type="entry name" value="TYPE I RESTRICTION ENZYME MJAVIII SPECIFICITY SUBUNIT"/>
    <property type="match status" value="1"/>
</dbReference>
<comment type="caution">
    <text evidence="5">The sequence shown here is derived from an EMBL/GenBank/DDBJ whole genome shotgun (WGS) entry which is preliminary data.</text>
</comment>
<name>A0A444VMC6_9FLAO</name>
<evidence type="ECO:0000259" key="4">
    <source>
        <dbReference type="Pfam" id="PF01420"/>
    </source>
</evidence>
<keyword evidence="6" id="KW-1185">Reference proteome</keyword>
<dbReference type="PANTHER" id="PTHR30408">
    <property type="entry name" value="TYPE-1 RESTRICTION ENZYME ECOKI SPECIFICITY PROTEIN"/>
    <property type="match status" value="1"/>
</dbReference>
<dbReference type="GO" id="GO:0009307">
    <property type="term" value="P:DNA restriction-modification system"/>
    <property type="evidence" value="ECO:0007669"/>
    <property type="project" value="UniProtKB-KW"/>
</dbReference>
<comment type="similarity">
    <text evidence="1">Belongs to the type-I restriction system S methylase family.</text>
</comment>
<dbReference type="GO" id="GO:0003677">
    <property type="term" value="F:DNA binding"/>
    <property type="evidence" value="ECO:0007669"/>
    <property type="project" value="UniProtKB-KW"/>
</dbReference>
<evidence type="ECO:0000256" key="2">
    <source>
        <dbReference type="ARBA" id="ARBA00022747"/>
    </source>
</evidence>
<proteinExistence type="inferred from homology"/>
<dbReference type="RefSeq" id="WP_129653423.1">
    <property type="nucleotide sequence ID" value="NZ_ML142908.1"/>
</dbReference>
<keyword evidence="3" id="KW-0238">DNA-binding</keyword>
<protein>
    <recommendedName>
        <fullName evidence="4">Type I restriction modification DNA specificity domain-containing protein</fullName>
    </recommendedName>
</protein>
<dbReference type="Proteomes" id="UP000290261">
    <property type="component" value="Unassembled WGS sequence"/>
</dbReference>
<dbReference type="InterPro" id="IPR044946">
    <property type="entry name" value="Restrct_endonuc_typeI_TRD_sf"/>
</dbReference>
<dbReference type="SUPFAM" id="SSF116734">
    <property type="entry name" value="DNA methylase specificity domain"/>
    <property type="match status" value="1"/>
</dbReference>
<gene>
    <name evidence="5" type="ORF">DN53_08200</name>
</gene>
<dbReference type="InterPro" id="IPR052021">
    <property type="entry name" value="Type-I_RS_S_subunit"/>
</dbReference>
<dbReference type="Gene3D" id="3.90.220.20">
    <property type="entry name" value="DNA methylase specificity domains"/>
    <property type="match status" value="1"/>
</dbReference>
<sequence length="190" mass="21961">MIKQKLQNIANIQFGLYEKPHHTGSIKYLHAGHFDKLYNPTDFKDSYIELDGKNDKFLLQPNDLILAGKGHRIFAWPYDPNFGKAIPSSLFYIIRPNTDYVLGEYLAYYLNSEKIQYELKLIGAGATITSIPKKELGQITITLPPIKKQQEIIELIRVLDENIELTKDLLEKRTTLKRGLVNRIMNQEIK</sequence>
<accession>A0A444VMC6</accession>
<keyword evidence="2" id="KW-0680">Restriction system</keyword>
<dbReference type="InterPro" id="IPR000055">
    <property type="entry name" value="Restrct_endonuc_typeI_TRD"/>
</dbReference>
<evidence type="ECO:0000256" key="1">
    <source>
        <dbReference type="ARBA" id="ARBA00010923"/>
    </source>
</evidence>
<dbReference type="EMBL" id="JJMP01000003">
    <property type="protein sequence ID" value="RYC51860.1"/>
    <property type="molecule type" value="Genomic_DNA"/>
</dbReference>
<feature type="domain" description="Type I restriction modification DNA specificity" evidence="4">
    <location>
        <begin position="36"/>
        <end position="171"/>
    </location>
</feature>
<evidence type="ECO:0000313" key="5">
    <source>
        <dbReference type="EMBL" id="RYC51860.1"/>
    </source>
</evidence>
<reference evidence="5 6" key="1">
    <citation type="submission" date="2014-04" db="EMBL/GenBank/DDBJ databases">
        <title>Whole genome of Muricauda olearia.</title>
        <authorList>
            <person name="Zhang X.-H."/>
            <person name="Tang K."/>
        </authorList>
    </citation>
    <scope>NUCLEOTIDE SEQUENCE [LARGE SCALE GENOMIC DNA]</scope>
    <source>
        <strain evidence="5 6">Th120</strain>
    </source>
</reference>
<organism evidence="5 6">
    <name type="scientific">Flagellimonas olearia</name>
    <dbReference type="NCBI Taxonomy" id="552546"/>
    <lineage>
        <taxon>Bacteria</taxon>
        <taxon>Pseudomonadati</taxon>
        <taxon>Bacteroidota</taxon>
        <taxon>Flavobacteriia</taxon>
        <taxon>Flavobacteriales</taxon>
        <taxon>Flavobacteriaceae</taxon>
        <taxon>Flagellimonas</taxon>
    </lineage>
</organism>
<dbReference type="Pfam" id="PF01420">
    <property type="entry name" value="Methylase_S"/>
    <property type="match status" value="1"/>
</dbReference>